<proteinExistence type="predicted"/>
<evidence type="ECO:0000313" key="2">
    <source>
        <dbReference type="EMBL" id="KFM60981.1"/>
    </source>
</evidence>
<evidence type="ECO:0000256" key="1">
    <source>
        <dbReference type="SAM" id="MobiDB-lite"/>
    </source>
</evidence>
<gene>
    <name evidence="2" type="ORF">X975_26375</name>
</gene>
<protein>
    <submittedName>
        <fullName evidence="2">Uncharacterized protein</fullName>
    </submittedName>
</protein>
<organism evidence="2 3">
    <name type="scientific">Stegodyphus mimosarum</name>
    <name type="common">African social velvet spider</name>
    <dbReference type="NCBI Taxonomy" id="407821"/>
    <lineage>
        <taxon>Eukaryota</taxon>
        <taxon>Metazoa</taxon>
        <taxon>Ecdysozoa</taxon>
        <taxon>Arthropoda</taxon>
        <taxon>Chelicerata</taxon>
        <taxon>Arachnida</taxon>
        <taxon>Araneae</taxon>
        <taxon>Araneomorphae</taxon>
        <taxon>Entelegynae</taxon>
        <taxon>Eresoidea</taxon>
        <taxon>Eresidae</taxon>
        <taxon>Stegodyphus</taxon>
    </lineage>
</organism>
<feature type="non-terminal residue" evidence="2">
    <location>
        <position position="218"/>
    </location>
</feature>
<feature type="compositionally biased region" description="Polar residues" evidence="1">
    <location>
        <begin position="80"/>
        <end position="108"/>
    </location>
</feature>
<sequence>MRSYWLGSVPRQSRPQGYTKMNLVVLGTPERSFIGRPGIRHVLEQGGTGSPRDYQAAQAELKTRRRGPFSDSPLPFTAASDETLSSSTSQLPNCQDNTSGNIKTNNAVANNDSSIDLTDLQYPKRSYKNATSYDQDDCFTWKQIEKIFADSDINDFKTNMHDSDKFTVMGPDAQAHRCKLTAFLDTKGVKYHFVLLNEDKNLRVFILSLPYTMVVADI</sequence>
<reference evidence="2 3" key="1">
    <citation type="submission" date="2013-11" db="EMBL/GenBank/DDBJ databases">
        <title>Genome sequencing of Stegodyphus mimosarum.</title>
        <authorList>
            <person name="Bechsgaard J."/>
        </authorList>
    </citation>
    <scope>NUCLEOTIDE SEQUENCE [LARGE SCALE GENOMIC DNA]</scope>
</reference>
<evidence type="ECO:0000313" key="3">
    <source>
        <dbReference type="Proteomes" id="UP000054359"/>
    </source>
</evidence>
<feature type="region of interest" description="Disordered" evidence="1">
    <location>
        <begin position="43"/>
        <end position="108"/>
    </location>
</feature>
<dbReference type="Proteomes" id="UP000054359">
    <property type="component" value="Unassembled WGS sequence"/>
</dbReference>
<name>A0A087T792_STEMI</name>
<dbReference type="AlphaFoldDB" id="A0A087T792"/>
<dbReference type="EMBL" id="KK113763">
    <property type="protein sequence ID" value="KFM60981.1"/>
    <property type="molecule type" value="Genomic_DNA"/>
</dbReference>
<keyword evidence="3" id="KW-1185">Reference proteome</keyword>
<accession>A0A087T792</accession>